<evidence type="ECO:0000256" key="2">
    <source>
        <dbReference type="ARBA" id="ARBA00022670"/>
    </source>
</evidence>
<dbReference type="PANTHER" id="PTHR12606">
    <property type="entry name" value="SENTRIN/SUMO-SPECIFIC PROTEASE"/>
    <property type="match status" value="1"/>
</dbReference>
<dbReference type="PROSITE" id="PS50600">
    <property type="entry name" value="ULP_PROTEASE"/>
    <property type="match status" value="1"/>
</dbReference>
<name>A0A1S3VB34_VIGRR</name>
<dbReference type="InterPro" id="IPR038765">
    <property type="entry name" value="Papain-like_cys_pep_sf"/>
</dbReference>
<feature type="coiled-coil region" evidence="5">
    <location>
        <begin position="141"/>
        <end position="175"/>
    </location>
</feature>
<keyword evidence="2" id="KW-0645">Protease</keyword>
<evidence type="ECO:0000256" key="4">
    <source>
        <dbReference type="ARBA" id="ARBA00022807"/>
    </source>
</evidence>
<dbReference type="GO" id="GO:0016929">
    <property type="term" value="F:deSUMOylase activity"/>
    <property type="evidence" value="ECO:0007669"/>
    <property type="project" value="TreeGrafter"/>
</dbReference>
<dbReference type="AlphaFoldDB" id="A0A1S3VB34"/>
<feature type="compositionally biased region" description="Basic and acidic residues" evidence="6">
    <location>
        <begin position="192"/>
        <end position="209"/>
    </location>
</feature>
<dbReference type="KEGG" id="vra:106773382"/>
<sequence>MPFLVLDDLDALCNYDWSSAIHTYLLKSLNRCNKKILTGEIEDSLSISGAAAVLQLWLYERLSLHGNTSLKVFPRILRFRSLDYGMAEIEVLFQKGKVQFDWYLSSSDLKNPLIRAALNIGAVGTSDQAPQQEDDSYECALASRVEKIKRNNQRMRNLKEEIAALREQLSHQRKMRKCEPNPSVHVVGEGNKEAAAHGEGAEQCAHEEPLPQGSGHATPFAADEEVGDEEFVQQQRSFIDIGDEEEIEVPVGVEPMVVEPLYTFIGDPRETVDVFMLYFLATRKDIVHSYVCEIMGQLLTTKDCNSLGHRECVDNMVIIFAATLFMYSEKRSSGSIKRFIFSPMFATHFLEGNKKRNTKRHVWQLSDYQAYFLNELVRVKDLLNGEWVFIPVVHSGHWWCYALKVCTRQFFVIDSLEKGIRGRSAIDKSIANNIEHFWGLLTNTLEDSKIALNVQQAKIPVQPNTFDCGVIMMKVFEIWDGEDKYDGKSMPNYTTEELTEFRKKYLIDWILDEENVWRYSILKLFGLL</sequence>
<dbReference type="Pfam" id="PF02902">
    <property type="entry name" value="Peptidase_C48"/>
    <property type="match status" value="1"/>
</dbReference>
<proteinExistence type="inferred from homology"/>
<keyword evidence="5" id="KW-0175">Coiled coil</keyword>
<evidence type="ECO:0000256" key="5">
    <source>
        <dbReference type="SAM" id="Coils"/>
    </source>
</evidence>
<dbReference type="SUPFAM" id="SSF54001">
    <property type="entry name" value="Cysteine proteinases"/>
    <property type="match status" value="1"/>
</dbReference>
<dbReference type="GO" id="GO:0016926">
    <property type="term" value="P:protein desumoylation"/>
    <property type="evidence" value="ECO:0007669"/>
    <property type="project" value="TreeGrafter"/>
</dbReference>
<reference evidence="9" key="2">
    <citation type="submission" date="2025-08" db="UniProtKB">
        <authorList>
            <consortium name="RefSeq"/>
        </authorList>
    </citation>
    <scope>IDENTIFICATION</scope>
    <source>
        <tissue evidence="9">Leaf</tissue>
    </source>
</reference>
<dbReference type="GeneID" id="106773382"/>
<evidence type="ECO:0000313" key="8">
    <source>
        <dbReference type="Proteomes" id="UP000087766"/>
    </source>
</evidence>
<reference evidence="8" key="1">
    <citation type="journal article" date="2014" name="Nat. Commun.">
        <title>Genome sequence of mungbean and insights into evolution within Vigna species.</title>
        <authorList>
            <person name="Kang Y.J."/>
            <person name="Kim S.K."/>
            <person name="Kim M.Y."/>
            <person name="Lestari P."/>
            <person name="Kim K.H."/>
            <person name="Ha B.K."/>
            <person name="Jun T.H."/>
            <person name="Hwang W.J."/>
            <person name="Lee T."/>
            <person name="Lee J."/>
            <person name="Shim S."/>
            <person name="Yoon M.Y."/>
            <person name="Jang Y.E."/>
            <person name="Han K.S."/>
            <person name="Taeprayoon P."/>
            <person name="Yoon N."/>
            <person name="Somta P."/>
            <person name="Tanya P."/>
            <person name="Kim K.S."/>
            <person name="Gwag J.G."/>
            <person name="Moon J.K."/>
            <person name="Lee Y.H."/>
            <person name="Park B.S."/>
            <person name="Bombarely A."/>
            <person name="Doyle J.J."/>
            <person name="Jackson S.A."/>
            <person name="Schafleitner R."/>
            <person name="Srinives P."/>
            <person name="Varshney R.K."/>
            <person name="Lee S.H."/>
        </authorList>
    </citation>
    <scope>NUCLEOTIDE SEQUENCE [LARGE SCALE GENOMIC DNA]</scope>
    <source>
        <strain evidence="8">cv. VC1973A</strain>
    </source>
</reference>
<organism evidence="8 9">
    <name type="scientific">Vigna radiata var. radiata</name>
    <name type="common">Mung bean</name>
    <name type="synonym">Phaseolus aureus</name>
    <dbReference type="NCBI Taxonomy" id="3916"/>
    <lineage>
        <taxon>Eukaryota</taxon>
        <taxon>Viridiplantae</taxon>
        <taxon>Streptophyta</taxon>
        <taxon>Embryophyta</taxon>
        <taxon>Tracheophyta</taxon>
        <taxon>Spermatophyta</taxon>
        <taxon>Magnoliopsida</taxon>
        <taxon>eudicotyledons</taxon>
        <taxon>Gunneridae</taxon>
        <taxon>Pentapetalae</taxon>
        <taxon>rosids</taxon>
        <taxon>fabids</taxon>
        <taxon>Fabales</taxon>
        <taxon>Fabaceae</taxon>
        <taxon>Papilionoideae</taxon>
        <taxon>50 kb inversion clade</taxon>
        <taxon>NPAAA clade</taxon>
        <taxon>indigoferoid/millettioid clade</taxon>
        <taxon>Phaseoleae</taxon>
        <taxon>Vigna</taxon>
    </lineage>
</organism>
<comment type="similarity">
    <text evidence="1">Belongs to the peptidase C48 family.</text>
</comment>
<dbReference type="OrthoDB" id="1694156at2759"/>
<evidence type="ECO:0000259" key="7">
    <source>
        <dbReference type="PROSITE" id="PS50600"/>
    </source>
</evidence>
<evidence type="ECO:0000313" key="9">
    <source>
        <dbReference type="RefSeq" id="XP_014515566.1"/>
    </source>
</evidence>
<evidence type="ECO:0000256" key="6">
    <source>
        <dbReference type="SAM" id="MobiDB-lite"/>
    </source>
</evidence>
<protein>
    <submittedName>
        <fullName evidence="9">Uncharacterized protein LOC106773382</fullName>
    </submittedName>
</protein>
<dbReference type="GO" id="GO:0006508">
    <property type="term" value="P:proteolysis"/>
    <property type="evidence" value="ECO:0007669"/>
    <property type="project" value="UniProtKB-KW"/>
</dbReference>
<dbReference type="Proteomes" id="UP000087766">
    <property type="component" value="Chromosome 9"/>
</dbReference>
<feature type="domain" description="Ubiquitin-like protease family profile" evidence="7">
    <location>
        <begin position="297"/>
        <end position="479"/>
    </location>
</feature>
<gene>
    <name evidence="9" type="primary">LOC106773382</name>
</gene>
<dbReference type="RefSeq" id="XP_014515566.1">
    <property type="nucleotide sequence ID" value="XM_014660080.1"/>
</dbReference>
<keyword evidence="8" id="KW-1185">Reference proteome</keyword>
<keyword evidence="3" id="KW-0378">Hydrolase</keyword>
<dbReference type="PANTHER" id="PTHR12606:SF136">
    <property type="entry name" value="ULP1 PROTEASE FAMILY PROTEIN"/>
    <property type="match status" value="1"/>
</dbReference>
<evidence type="ECO:0000256" key="1">
    <source>
        <dbReference type="ARBA" id="ARBA00005234"/>
    </source>
</evidence>
<dbReference type="Gene3D" id="3.40.395.10">
    <property type="entry name" value="Adenoviral Proteinase, Chain A"/>
    <property type="match status" value="1"/>
</dbReference>
<dbReference type="GO" id="GO:0005634">
    <property type="term" value="C:nucleus"/>
    <property type="evidence" value="ECO:0007669"/>
    <property type="project" value="TreeGrafter"/>
</dbReference>
<dbReference type="InterPro" id="IPR003653">
    <property type="entry name" value="Peptidase_C48_C"/>
</dbReference>
<accession>A0A1S3VB34</accession>
<keyword evidence="4" id="KW-0788">Thiol protease</keyword>
<evidence type="ECO:0000256" key="3">
    <source>
        <dbReference type="ARBA" id="ARBA00022801"/>
    </source>
</evidence>
<feature type="region of interest" description="Disordered" evidence="6">
    <location>
        <begin position="192"/>
        <end position="211"/>
    </location>
</feature>